<proteinExistence type="predicted"/>
<keyword evidence="1" id="KW-0472">Membrane</keyword>
<feature type="transmembrane region" description="Helical" evidence="1">
    <location>
        <begin position="61"/>
        <end position="84"/>
    </location>
</feature>
<dbReference type="Proteomes" id="UP000799424">
    <property type="component" value="Unassembled WGS sequence"/>
</dbReference>
<dbReference type="EMBL" id="MU006216">
    <property type="protein sequence ID" value="KAF2833934.1"/>
    <property type="molecule type" value="Genomic_DNA"/>
</dbReference>
<evidence type="ECO:0000313" key="3">
    <source>
        <dbReference type="Proteomes" id="UP000799424"/>
    </source>
</evidence>
<accession>A0A6A7ALV8</accession>
<keyword evidence="1" id="KW-0812">Transmembrane</keyword>
<keyword evidence="1" id="KW-1133">Transmembrane helix</keyword>
<dbReference type="AlphaFoldDB" id="A0A6A7ALV8"/>
<sequence length="216" mass="24467">MGLLPGLAPPRALRCCDSDFDFAARGQLHANLFHHHHHHHHRYFDPKLYSAHSFKIDKYDLYWFLVFFFGGVAFLGGWGLLFLLRRKLKARRVNHVEEGIELDVMRAEGGDADACLARLRRRGLLRLNGREDPALHRHPGGGTPRRQQLDMLPQSSALHRVRLAYGLALEYDADTRHSCCRQPESRAIMSTAATLASPQPHVPDVRPMLAADAPQC</sequence>
<evidence type="ECO:0000256" key="1">
    <source>
        <dbReference type="SAM" id="Phobius"/>
    </source>
</evidence>
<evidence type="ECO:0000313" key="2">
    <source>
        <dbReference type="EMBL" id="KAF2833934.1"/>
    </source>
</evidence>
<protein>
    <submittedName>
        <fullName evidence="2">Uncharacterized protein</fullName>
    </submittedName>
</protein>
<reference evidence="2" key="1">
    <citation type="journal article" date="2020" name="Stud. Mycol.">
        <title>101 Dothideomycetes genomes: a test case for predicting lifestyles and emergence of pathogens.</title>
        <authorList>
            <person name="Haridas S."/>
            <person name="Albert R."/>
            <person name="Binder M."/>
            <person name="Bloem J."/>
            <person name="Labutti K."/>
            <person name="Salamov A."/>
            <person name="Andreopoulos B."/>
            <person name="Baker S."/>
            <person name="Barry K."/>
            <person name="Bills G."/>
            <person name="Bluhm B."/>
            <person name="Cannon C."/>
            <person name="Castanera R."/>
            <person name="Culley D."/>
            <person name="Daum C."/>
            <person name="Ezra D."/>
            <person name="Gonzalez J."/>
            <person name="Henrissat B."/>
            <person name="Kuo A."/>
            <person name="Liang C."/>
            <person name="Lipzen A."/>
            <person name="Lutzoni F."/>
            <person name="Magnuson J."/>
            <person name="Mondo S."/>
            <person name="Nolan M."/>
            <person name="Ohm R."/>
            <person name="Pangilinan J."/>
            <person name="Park H.-J."/>
            <person name="Ramirez L."/>
            <person name="Alfaro M."/>
            <person name="Sun H."/>
            <person name="Tritt A."/>
            <person name="Yoshinaga Y."/>
            <person name="Zwiers L.-H."/>
            <person name="Turgeon B."/>
            <person name="Goodwin S."/>
            <person name="Spatafora J."/>
            <person name="Crous P."/>
            <person name="Grigoriev I."/>
        </authorList>
    </citation>
    <scope>NUCLEOTIDE SEQUENCE</scope>
    <source>
        <strain evidence="2">CBS 113818</strain>
    </source>
</reference>
<name>A0A6A7ALV8_9PLEO</name>
<organism evidence="2 3">
    <name type="scientific">Ophiobolus disseminans</name>
    <dbReference type="NCBI Taxonomy" id="1469910"/>
    <lineage>
        <taxon>Eukaryota</taxon>
        <taxon>Fungi</taxon>
        <taxon>Dikarya</taxon>
        <taxon>Ascomycota</taxon>
        <taxon>Pezizomycotina</taxon>
        <taxon>Dothideomycetes</taxon>
        <taxon>Pleosporomycetidae</taxon>
        <taxon>Pleosporales</taxon>
        <taxon>Pleosporineae</taxon>
        <taxon>Phaeosphaeriaceae</taxon>
        <taxon>Ophiobolus</taxon>
    </lineage>
</organism>
<keyword evidence="3" id="KW-1185">Reference proteome</keyword>
<gene>
    <name evidence="2" type="ORF">CC86DRAFT_377009</name>
</gene>